<dbReference type="EMBL" id="CP091196">
    <property type="protein sequence ID" value="UQS22277.1"/>
    <property type="molecule type" value="Genomic_DNA"/>
</dbReference>
<accession>A0ABY4NQY8</accession>
<evidence type="ECO:0000256" key="5">
    <source>
        <dbReference type="ARBA" id="ARBA00022989"/>
    </source>
</evidence>
<protein>
    <submittedName>
        <fullName evidence="11">Wzz/FepE/Etk N-terminal domain-containing protein</fullName>
    </submittedName>
</protein>
<gene>
    <name evidence="11" type="ORF">L1857_05295</name>
</gene>
<evidence type="ECO:0000313" key="12">
    <source>
        <dbReference type="Proteomes" id="UP000830158"/>
    </source>
</evidence>
<evidence type="ECO:0000256" key="9">
    <source>
        <dbReference type="SAM" id="Phobius"/>
    </source>
</evidence>
<keyword evidence="6 9" id="KW-0472">Membrane</keyword>
<feature type="domain" description="Polysaccharide chain length determinant N-terminal" evidence="10">
    <location>
        <begin position="14"/>
        <end position="91"/>
    </location>
</feature>
<feature type="transmembrane region" description="Helical" evidence="9">
    <location>
        <begin position="29"/>
        <end position="47"/>
    </location>
</feature>
<keyword evidence="5 9" id="KW-1133">Transmembrane helix</keyword>
<keyword evidence="4 9" id="KW-0812">Transmembrane</keyword>
<organism evidence="11 12">
    <name type="scientific">Amycolatopsis thermalba</name>
    <dbReference type="NCBI Taxonomy" id="944492"/>
    <lineage>
        <taxon>Bacteria</taxon>
        <taxon>Bacillati</taxon>
        <taxon>Actinomycetota</taxon>
        <taxon>Actinomycetes</taxon>
        <taxon>Pseudonocardiales</taxon>
        <taxon>Pseudonocardiaceae</taxon>
        <taxon>Amycolatopsis</taxon>
    </lineage>
</organism>
<evidence type="ECO:0000256" key="4">
    <source>
        <dbReference type="ARBA" id="ARBA00022692"/>
    </source>
</evidence>
<sequence>MTTTDRPPAAQPLIDLHRLLTAIRRRRRLWVSTAVLGLLAGAAFAFLTPQKPTAVTQLIVLHAADQPNDSKSLIQTDVAVLETSRIAGAALTALNSTASPEQFLTTYSGEGVTNNIMQVTVTAPTYRDALARAQALADAFIADHRQRLQAAADAEAQALLDQRDDLQRELNQVDVQIVEASGRNSRVGPAELQSLYAQRADLASRVSDFTGRANEARIGEPQLGAGTQIVDGPRAVGSSVLASAVTTGGIGGGFGLFAGLALAAVLGVVRDRPVLRRDISTELGASVIGELPQPRRLRYARSDAQRARVAATVARAVTAEGGPVSVLELGCPRVAATLALEVAKYLAKDTKVVLVDDLPHRDLTAVAGKAPAVPVVDGSERLDDGLRIGVGSVSPGTAWTDLRRLGAETVLVVRAGKASTLWLHTVARQLADLGIPVIGIVLVAPDPRDRTDGTLWDGLHTALRGRATFAEARRVNGSANVDDHPTTWFAPLPAAAAGERTATLQPVHAELPTKEFTPVTPAENTEAHVNGKRPLDREG</sequence>
<evidence type="ECO:0000256" key="3">
    <source>
        <dbReference type="ARBA" id="ARBA00022475"/>
    </source>
</evidence>
<evidence type="ECO:0000256" key="8">
    <source>
        <dbReference type="SAM" id="MobiDB-lite"/>
    </source>
</evidence>
<proteinExistence type="inferred from homology"/>
<evidence type="ECO:0000256" key="7">
    <source>
        <dbReference type="SAM" id="Coils"/>
    </source>
</evidence>
<feature type="region of interest" description="Disordered" evidence="8">
    <location>
        <begin position="518"/>
        <end position="539"/>
    </location>
</feature>
<evidence type="ECO:0000256" key="2">
    <source>
        <dbReference type="ARBA" id="ARBA00006683"/>
    </source>
</evidence>
<evidence type="ECO:0000313" key="11">
    <source>
        <dbReference type="EMBL" id="UQS22277.1"/>
    </source>
</evidence>
<dbReference type="Pfam" id="PF02706">
    <property type="entry name" value="Wzz"/>
    <property type="match status" value="1"/>
</dbReference>
<feature type="transmembrane region" description="Helical" evidence="9">
    <location>
        <begin position="248"/>
        <end position="269"/>
    </location>
</feature>
<dbReference type="InterPro" id="IPR050445">
    <property type="entry name" value="Bact_polysacc_biosynth/exp"/>
</dbReference>
<comment type="similarity">
    <text evidence="2">Belongs to the CpsC/CapA family.</text>
</comment>
<keyword evidence="12" id="KW-1185">Reference proteome</keyword>
<dbReference type="PANTHER" id="PTHR32309">
    <property type="entry name" value="TYROSINE-PROTEIN KINASE"/>
    <property type="match status" value="1"/>
</dbReference>
<comment type="subcellular location">
    <subcellularLocation>
        <location evidence="1">Cell membrane</location>
        <topology evidence="1">Multi-pass membrane protein</topology>
    </subcellularLocation>
</comment>
<name>A0ABY4NQY8_9PSEU</name>
<dbReference type="RefSeq" id="WP_116111660.1">
    <property type="nucleotide sequence ID" value="NZ_CP091196.1"/>
</dbReference>
<reference evidence="11" key="1">
    <citation type="submission" date="2022-01" db="EMBL/GenBank/DDBJ databases">
        <title>PSI-footprinting approach for the identification of protein synthesis inhibitor producers.</title>
        <authorList>
            <person name="Handel F."/>
            <person name="Kulik A."/>
            <person name="Wex K.W."/>
            <person name="Berscheid A."/>
            <person name="Saur J.S."/>
            <person name="Winkler A."/>
            <person name="Wibberg D."/>
            <person name="Kalinowski J."/>
            <person name="Broetz-Oesterhelt H."/>
            <person name="Mast Y."/>
        </authorList>
    </citation>
    <scope>NUCLEOTIDE SEQUENCE</scope>
    <source>
        <strain evidence="11">KNN 49.3e</strain>
    </source>
</reference>
<dbReference type="PANTHER" id="PTHR32309:SF31">
    <property type="entry name" value="CAPSULAR EXOPOLYSACCHARIDE FAMILY"/>
    <property type="match status" value="1"/>
</dbReference>
<keyword evidence="3" id="KW-1003">Cell membrane</keyword>
<evidence type="ECO:0000256" key="1">
    <source>
        <dbReference type="ARBA" id="ARBA00004651"/>
    </source>
</evidence>
<evidence type="ECO:0000256" key="6">
    <source>
        <dbReference type="ARBA" id="ARBA00023136"/>
    </source>
</evidence>
<evidence type="ECO:0000259" key="10">
    <source>
        <dbReference type="Pfam" id="PF02706"/>
    </source>
</evidence>
<keyword evidence="7" id="KW-0175">Coiled coil</keyword>
<dbReference type="Proteomes" id="UP000830158">
    <property type="component" value="Chromosome"/>
</dbReference>
<dbReference type="InterPro" id="IPR003856">
    <property type="entry name" value="LPS_length_determ_N"/>
</dbReference>
<feature type="coiled-coil region" evidence="7">
    <location>
        <begin position="149"/>
        <end position="183"/>
    </location>
</feature>